<dbReference type="InterPro" id="IPR019489">
    <property type="entry name" value="Clp_ATPase_C"/>
</dbReference>
<dbReference type="SMART" id="SM01086">
    <property type="entry name" value="ClpB_D2-small"/>
    <property type="match status" value="1"/>
</dbReference>
<dbReference type="InterPro" id="IPR027417">
    <property type="entry name" value="P-loop_NTPase"/>
</dbReference>
<dbReference type="Pfam" id="PF26040">
    <property type="entry name" value="Zn_ribbon_CLPX_N"/>
    <property type="match status" value="1"/>
</dbReference>
<sequence>MKRHIGFLKKPLSANFSSSANLCNGASANSLVAAPRNLANRSPRYFYCAFSTALNESSSSLSESDSSKIVEGDDVNTVFRLTSTKQGGQNCRGCGSLLTPMPTANHAGRYLLCKTCNVVYSTTPGGPMGKNYGTKPTDNYSNAPMTPKQIVSHLNEFVVAQDKAKMTLSVGVYNHYKRLANNSLAESAESRLRMSPHHHPPNNGMIPEENTHYEYSPNIQQTRPSNINARLGTARAAASVVSYTNSEEHIKVDKSNILLLGPSGVGKTFVTQILAKILQVPIAVGDCTSMTQAGYVGDDVETVLQKLVANAQGNVEKAQQGIVFLDEIDKIASTSESSSHSFRDVSGEGVQHALLKMVEGTITNVKTDKKTNGQQMVVPIDTTDILFIASGAFTHLDKIVGKRLDKRALGFGATYEAHSVTKDDKQQEVINEKRDKLISQADQGDIIKFGLIPEIVGRFPILVPFHTLSKEMLVRVLKEPKNSLMAQQEKLFAMDDVKLHMSHDAFEEIAQMALERETGARALRSIVEKVLELAKYEVPGSDIDTVHITSDCVKGKIPFDFTRREPVEQTATGAN</sequence>
<dbReference type="NCBIfam" id="NF003745">
    <property type="entry name" value="PRK05342.1"/>
    <property type="match status" value="1"/>
</dbReference>
<dbReference type="GO" id="GO:0005524">
    <property type="term" value="F:ATP binding"/>
    <property type="evidence" value="ECO:0007669"/>
    <property type="project" value="UniProtKB-KW"/>
</dbReference>
<name>A0A915CWJ1_9BILA</name>
<evidence type="ECO:0000259" key="4">
    <source>
        <dbReference type="SMART" id="SM01086"/>
    </source>
</evidence>
<keyword evidence="1" id="KW-0547">Nucleotide-binding</keyword>
<dbReference type="PANTHER" id="PTHR48102">
    <property type="entry name" value="ATP-DEPENDENT CLP PROTEASE ATP-BINDING SUBUNIT CLPX-LIKE, MITOCHONDRIAL-RELATED"/>
    <property type="match status" value="1"/>
</dbReference>
<dbReference type="WBParaSite" id="jg12916">
    <property type="protein sequence ID" value="jg12916"/>
    <property type="gene ID" value="jg12916"/>
</dbReference>
<dbReference type="Gene3D" id="3.40.50.300">
    <property type="entry name" value="P-loop containing nucleotide triphosphate hydrolases"/>
    <property type="match status" value="1"/>
</dbReference>
<dbReference type="GO" id="GO:0005759">
    <property type="term" value="C:mitochondrial matrix"/>
    <property type="evidence" value="ECO:0007669"/>
    <property type="project" value="TreeGrafter"/>
</dbReference>
<protein>
    <submittedName>
        <fullName evidence="6">ATP-dependent Clp protease ATP-binding subunit clpX-like, mitochondrial</fullName>
    </submittedName>
</protein>
<dbReference type="SMART" id="SM00382">
    <property type="entry name" value="AAA"/>
    <property type="match status" value="1"/>
</dbReference>
<evidence type="ECO:0000256" key="2">
    <source>
        <dbReference type="ARBA" id="ARBA00022840"/>
    </source>
</evidence>
<dbReference type="Gene3D" id="1.10.8.60">
    <property type="match status" value="1"/>
</dbReference>
<dbReference type="InterPro" id="IPR050052">
    <property type="entry name" value="ATP-dep_Clp_protease_ClpX"/>
</dbReference>
<evidence type="ECO:0000256" key="1">
    <source>
        <dbReference type="ARBA" id="ARBA00022741"/>
    </source>
</evidence>
<proteinExistence type="predicted"/>
<dbReference type="PANTHER" id="PTHR48102:SF10">
    <property type="entry name" value="ATP-DEPENDENT CLP PROTEASE ATP-BINDING SUBUNIT CLPX"/>
    <property type="match status" value="1"/>
</dbReference>
<feature type="domain" description="Clp ATPase C-terminal" evidence="4">
    <location>
        <begin position="468"/>
        <end position="559"/>
    </location>
</feature>
<dbReference type="InterPro" id="IPR059067">
    <property type="entry name" value="Znf_ribbon_CLPX-like"/>
</dbReference>
<evidence type="ECO:0000313" key="5">
    <source>
        <dbReference type="Proteomes" id="UP000887574"/>
    </source>
</evidence>
<keyword evidence="2" id="KW-0067">ATP-binding</keyword>
<dbReference type="Pfam" id="PF07724">
    <property type="entry name" value="AAA_2"/>
    <property type="match status" value="1"/>
</dbReference>
<dbReference type="AlphaFoldDB" id="A0A915CWJ1"/>
<feature type="domain" description="AAA+ ATPase" evidence="3">
    <location>
        <begin position="253"/>
        <end position="537"/>
    </location>
</feature>
<dbReference type="InterPro" id="IPR003593">
    <property type="entry name" value="AAA+_ATPase"/>
</dbReference>
<keyword evidence="5" id="KW-1185">Reference proteome</keyword>
<dbReference type="Proteomes" id="UP000887574">
    <property type="component" value="Unplaced"/>
</dbReference>
<organism evidence="5 6">
    <name type="scientific">Ditylenchus dipsaci</name>
    <dbReference type="NCBI Taxonomy" id="166011"/>
    <lineage>
        <taxon>Eukaryota</taxon>
        <taxon>Metazoa</taxon>
        <taxon>Ecdysozoa</taxon>
        <taxon>Nematoda</taxon>
        <taxon>Chromadorea</taxon>
        <taxon>Rhabditida</taxon>
        <taxon>Tylenchina</taxon>
        <taxon>Tylenchomorpha</taxon>
        <taxon>Sphaerularioidea</taxon>
        <taxon>Anguinidae</taxon>
        <taxon>Anguininae</taxon>
        <taxon>Ditylenchus</taxon>
    </lineage>
</organism>
<reference evidence="6" key="1">
    <citation type="submission" date="2022-11" db="UniProtKB">
        <authorList>
            <consortium name="WormBaseParasite"/>
        </authorList>
    </citation>
    <scope>IDENTIFICATION</scope>
</reference>
<dbReference type="Pfam" id="PF10431">
    <property type="entry name" value="ClpB_D2-small"/>
    <property type="match status" value="1"/>
</dbReference>
<dbReference type="SUPFAM" id="SSF52540">
    <property type="entry name" value="P-loop containing nucleoside triphosphate hydrolases"/>
    <property type="match status" value="1"/>
</dbReference>
<dbReference type="GO" id="GO:0051603">
    <property type="term" value="P:proteolysis involved in protein catabolic process"/>
    <property type="evidence" value="ECO:0007669"/>
    <property type="project" value="TreeGrafter"/>
</dbReference>
<dbReference type="InterPro" id="IPR003959">
    <property type="entry name" value="ATPase_AAA_core"/>
</dbReference>
<accession>A0A915CWJ1</accession>
<evidence type="ECO:0000313" key="6">
    <source>
        <dbReference type="WBParaSite" id="jg12916"/>
    </source>
</evidence>
<dbReference type="GO" id="GO:0016887">
    <property type="term" value="F:ATP hydrolysis activity"/>
    <property type="evidence" value="ECO:0007669"/>
    <property type="project" value="InterPro"/>
</dbReference>
<evidence type="ECO:0000259" key="3">
    <source>
        <dbReference type="SMART" id="SM00382"/>
    </source>
</evidence>
<dbReference type="FunFam" id="1.10.8.60:FF:000002">
    <property type="entry name" value="ATP-dependent Clp protease ATP-binding subunit ClpX"/>
    <property type="match status" value="1"/>
</dbReference>